<dbReference type="RefSeq" id="WP_199384533.1">
    <property type="nucleotide sequence ID" value="NZ_JAEMHM010000010.1"/>
</dbReference>
<name>A0A8J7LVK8_9BACT</name>
<proteinExistence type="predicted"/>
<evidence type="ECO:0000313" key="2">
    <source>
        <dbReference type="Proteomes" id="UP000636888"/>
    </source>
</evidence>
<keyword evidence="2" id="KW-1185">Reference proteome</keyword>
<accession>A0A8J7LVK8</accession>
<dbReference type="Pfam" id="PF11383">
    <property type="entry name" value="DUF3187"/>
    <property type="match status" value="1"/>
</dbReference>
<reference evidence="1" key="1">
    <citation type="submission" date="2020-12" db="EMBL/GenBank/DDBJ databases">
        <title>Geomonas sp. Red875, isolated from river sediment.</title>
        <authorList>
            <person name="Xu Z."/>
            <person name="Zhang Z."/>
            <person name="Masuda Y."/>
            <person name="Itoh H."/>
            <person name="Senoo K."/>
        </authorList>
    </citation>
    <scope>NUCLEOTIDE SEQUENCE</scope>
    <source>
        <strain evidence="1">Red875</strain>
    </source>
</reference>
<evidence type="ECO:0000313" key="1">
    <source>
        <dbReference type="EMBL" id="MBJ6725639.1"/>
    </source>
</evidence>
<dbReference type="EMBL" id="JAEMHM010000010">
    <property type="protein sequence ID" value="MBJ6725639.1"/>
    <property type="molecule type" value="Genomic_DNA"/>
</dbReference>
<protein>
    <submittedName>
        <fullName evidence="1">DUF3187 family protein</fullName>
    </submittedName>
</protein>
<organism evidence="1 2">
    <name type="scientific">Geomesophilobacter sediminis</name>
    <dbReference type="NCBI Taxonomy" id="2798584"/>
    <lineage>
        <taxon>Bacteria</taxon>
        <taxon>Pseudomonadati</taxon>
        <taxon>Thermodesulfobacteriota</taxon>
        <taxon>Desulfuromonadia</taxon>
        <taxon>Geobacterales</taxon>
        <taxon>Geobacteraceae</taxon>
        <taxon>Geomesophilobacter</taxon>
    </lineage>
</organism>
<gene>
    <name evidence="1" type="ORF">JFN93_13035</name>
</gene>
<dbReference type="AlphaFoldDB" id="A0A8J7LVK8"/>
<dbReference type="Proteomes" id="UP000636888">
    <property type="component" value="Unassembled WGS sequence"/>
</dbReference>
<comment type="caution">
    <text evidence="1">The sequence shown here is derived from an EMBL/GenBank/DDBJ whole genome shotgun (WGS) entry which is preliminary data.</text>
</comment>
<sequence>MALACLTLPAARAAEITPFKTFNQSPIIQIYGLPAPEEARVLPAGHSKANLALDLASNFAHESIGSEKILLDGESLRTTLSLSRGFGSRFEAGIEIPVVNQSGGFLDGFIEGWHSFFHLPDGGRPDYPRNQLVYWYQDSSKAQPQRFNYTRSELGIGDLRVTGGMQLVQNENWALALRALVKLPTGDSSGLMGSGSTDTSWWLTGQRDWRFAGGTRTALFGQLGALAKTRGDVLPDQQRYLVGFGSLGAGWSPWERVAFKVQFSSHTPFYKDSELPELSGFSTLMVMGGTIAFSPNTALDIGVSEDVMVDRSPDVAFHLALTRKF</sequence>
<dbReference type="InterPro" id="IPR021523">
    <property type="entry name" value="DUF3187"/>
</dbReference>